<evidence type="ECO:0000259" key="5">
    <source>
        <dbReference type="Pfam" id="PF05157"/>
    </source>
</evidence>
<dbReference type="InterPro" id="IPR001482">
    <property type="entry name" value="T2SS/T4SS_dom"/>
</dbReference>
<gene>
    <name evidence="6" type="ORF">A2024_07845</name>
</gene>
<dbReference type="InterPro" id="IPR037257">
    <property type="entry name" value="T2SS_E_N_sf"/>
</dbReference>
<proteinExistence type="inferred from homology"/>
<reference evidence="6 7" key="1">
    <citation type="journal article" date="2016" name="Nat. Commun.">
        <title>Thousands of microbial genomes shed light on interconnected biogeochemical processes in an aquifer system.</title>
        <authorList>
            <person name="Anantharaman K."/>
            <person name="Brown C.T."/>
            <person name="Hug L.A."/>
            <person name="Sharon I."/>
            <person name="Castelle C.J."/>
            <person name="Probst A.J."/>
            <person name="Thomas B.C."/>
            <person name="Singh A."/>
            <person name="Wilkins M.J."/>
            <person name="Karaoz U."/>
            <person name="Brodie E.L."/>
            <person name="Williams K.H."/>
            <person name="Hubbard S.S."/>
            <person name="Banfield J.F."/>
        </authorList>
    </citation>
    <scope>NUCLEOTIDE SEQUENCE [LARGE SCALE GENOMIC DNA]</scope>
</reference>
<dbReference type="InterPro" id="IPR007831">
    <property type="entry name" value="T2SS_GspE_N"/>
</dbReference>
<evidence type="ECO:0000256" key="3">
    <source>
        <dbReference type="ARBA" id="ARBA00022840"/>
    </source>
</evidence>
<dbReference type="PANTHER" id="PTHR30258">
    <property type="entry name" value="TYPE II SECRETION SYSTEM PROTEIN GSPE-RELATED"/>
    <property type="match status" value="1"/>
</dbReference>
<dbReference type="SUPFAM" id="SSF160246">
    <property type="entry name" value="EspE N-terminal domain-like"/>
    <property type="match status" value="1"/>
</dbReference>
<sequence>MALKVGDMLLKAGMISPEQLEQALKEQQTSGQRLGSLLVKLGFVTEDEVVAFLSKQFNVPSVNLNDYKIDEPVLKLIPPHIAQKYGLIPLSRLGRSVTVAMVNPNDVLAMEDIKFSTGFEVRPVIASEAAIWSAIDKQYGSAGMLEDVMKAMDEAEADVDAGDLEVLEEQQEAGGDSASEMAAAIESSPAAKLVNGLIAEAVKRNATDIHIEPYEKEIRVRMSVYGVLHEVMSPPLRMKSSIAARIKIIAKLKIEEKRFPQDGRLRMIIQGKPIDIRVSIIPTAFGEKVALRILDRSAVSFDLPTLGFEPEPLKYLLKAIQTPFGIVLVTGPTGSGKTTTMYACLESINHPDTNIMTAEEPVEYSLMGVNQVAVHEEGGTTFTAALKAFLRQDPNIIMVGEIRDRQTAEIAIRSSLTGHLVLSTVHTNSASLTITRLVDMGVEPFMIASSLLLVESQRLVRKICSYCKEQYKPEEKMLREFLGDKVDIAGFTAFRGKGCSECRNTGYKGRIGLAEILPISPAIRDLILERAPTFKIEAQAVKEGMSTLRMDGIHKVRSGITTIEEVIKETVAAAE</sequence>
<dbReference type="InterPro" id="IPR027417">
    <property type="entry name" value="P-loop_NTPase"/>
</dbReference>
<dbReference type="GO" id="GO:0016887">
    <property type="term" value="F:ATP hydrolysis activity"/>
    <property type="evidence" value="ECO:0007669"/>
    <property type="project" value="TreeGrafter"/>
</dbReference>
<feature type="domain" description="Bacterial type II secretion system protein E" evidence="4">
    <location>
        <begin position="186"/>
        <end position="567"/>
    </location>
</feature>
<dbReference type="PANTHER" id="PTHR30258:SF1">
    <property type="entry name" value="PROTEIN TRANSPORT PROTEIN HOFB HOMOLOG"/>
    <property type="match status" value="1"/>
</dbReference>
<dbReference type="Gene3D" id="3.40.50.300">
    <property type="entry name" value="P-loop containing nucleotide triphosphate hydrolases"/>
    <property type="match status" value="1"/>
</dbReference>
<dbReference type="Gene3D" id="3.30.450.90">
    <property type="match status" value="1"/>
</dbReference>
<evidence type="ECO:0000256" key="1">
    <source>
        <dbReference type="ARBA" id="ARBA00006611"/>
    </source>
</evidence>
<dbReference type="FunFam" id="3.40.50.300:FF:000398">
    <property type="entry name" value="Type IV pilus assembly ATPase PilB"/>
    <property type="match status" value="1"/>
</dbReference>
<dbReference type="Gene3D" id="3.30.300.160">
    <property type="entry name" value="Type II secretion system, protein E, N-terminal domain"/>
    <property type="match status" value="1"/>
</dbReference>
<dbReference type="FunFam" id="3.30.300.160:FF:000002">
    <property type="entry name" value="Type II secretion system protein E"/>
    <property type="match status" value="1"/>
</dbReference>
<dbReference type="SUPFAM" id="SSF52540">
    <property type="entry name" value="P-loop containing nucleoside triphosphate hydrolases"/>
    <property type="match status" value="1"/>
</dbReference>
<dbReference type="Pfam" id="PF00437">
    <property type="entry name" value="T2SSE"/>
    <property type="match status" value="1"/>
</dbReference>
<organism evidence="6 7">
    <name type="scientific">Candidatus Edwardsbacteria bacterium GWF2_54_11</name>
    <dbReference type="NCBI Taxonomy" id="1817851"/>
    <lineage>
        <taxon>Bacteria</taxon>
        <taxon>Candidatus Edwardsiibacteriota</taxon>
    </lineage>
</organism>
<evidence type="ECO:0000259" key="4">
    <source>
        <dbReference type="Pfam" id="PF00437"/>
    </source>
</evidence>
<comment type="similarity">
    <text evidence="1">Belongs to the GSP E family.</text>
</comment>
<dbReference type="GO" id="GO:0005886">
    <property type="term" value="C:plasma membrane"/>
    <property type="evidence" value="ECO:0007669"/>
    <property type="project" value="TreeGrafter"/>
</dbReference>
<dbReference type="AlphaFoldDB" id="A0A1F5R9Q5"/>
<dbReference type="GO" id="GO:0005524">
    <property type="term" value="F:ATP binding"/>
    <property type="evidence" value="ECO:0007669"/>
    <property type="project" value="UniProtKB-KW"/>
</dbReference>
<keyword evidence="3" id="KW-0067">ATP-binding</keyword>
<dbReference type="Pfam" id="PF05157">
    <property type="entry name" value="MshEN"/>
    <property type="match status" value="1"/>
</dbReference>
<comment type="caution">
    <text evidence="6">The sequence shown here is derived from an EMBL/GenBank/DDBJ whole genome shotgun (WGS) entry which is preliminary data.</text>
</comment>
<keyword evidence="2" id="KW-0547">Nucleotide-binding</keyword>
<dbReference type="Gene3D" id="1.10.40.70">
    <property type="match status" value="1"/>
</dbReference>
<dbReference type="CDD" id="cd01129">
    <property type="entry name" value="PulE-GspE-like"/>
    <property type="match status" value="1"/>
</dbReference>
<evidence type="ECO:0000256" key="2">
    <source>
        <dbReference type="ARBA" id="ARBA00022741"/>
    </source>
</evidence>
<protein>
    <submittedName>
        <fullName evidence="6">Type II secretion system protein GspE</fullName>
    </submittedName>
</protein>
<evidence type="ECO:0000313" key="6">
    <source>
        <dbReference type="EMBL" id="OGF11169.1"/>
    </source>
</evidence>
<feature type="domain" description="Type II secretion system protein GspE N-terminal" evidence="5">
    <location>
        <begin position="57"/>
        <end position="142"/>
    </location>
</feature>
<accession>A0A1F5R9Q5</accession>
<dbReference type="EMBL" id="MFFM01000037">
    <property type="protein sequence ID" value="OGF11169.1"/>
    <property type="molecule type" value="Genomic_DNA"/>
</dbReference>
<dbReference type="Proteomes" id="UP000177230">
    <property type="component" value="Unassembled WGS sequence"/>
</dbReference>
<evidence type="ECO:0000313" key="7">
    <source>
        <dbReference type="Proteomes" id="UP000177230"/>
    </source>
</evidence>
<name>A0A1F5R9Q5_9BACT</name>